<sequence length="38" mass="4437">MFCPFFNVRSSEKRVSDDLTYGYQSFAAFCLIFHQIPA</sequence>
<reference evidence="1 2" key="1">
    <citation type="submission" date="2014-12" db="EMBL/GenBank/DDBJ databases">
        <title>Genome sequence of Morococcus cerebrosus.</title>
        <authorList>
            <person name="Shin S.-K."/>
            <person name="Yi H."/>
        </authorList>
    </citation>
    <scope>NUCLEOTIDE SEQUENCE [LARGE SCALE GENOMIC DNA]</scope>
    <source>
        <strain evidence="1 2">CIP 81.93</strain>
    </source>
</reference>
<name>A0A0C1GH15_9NEIS</name>
<dbReference type="Proteomes" id="UP000031390">
    <property type="component" value="Unassembled WGS sequence"/>
</dbReference>
<dbReference type="AlphaFoldDB" id="A0A0C1GH15"/>
<gene>
    <name evidence="1" type="ORF">MCC93_25940</name>
</gene>
<proteinExistence type="predicted"/>
<evidence type="ECO:0000313" key="1">
    <source>
        <dbReference type="EMBL" id="KIC05955.1"/>
    </source>
</evidence>
<comment type="caution">
    <text evidence="1">The sequence shown here is derived from an EMBL/GenBank/DDBJ whole genome shotgun (WGS) entry which is preliminary data.</text>
</comment>
<dbReference type="EMBL" id="JUFZ01000134">
    <property type="protein sequence ID" value="KIC05955.1"/>
    <property type="molecule type" value="Genomic_DNA"/>
</dbReference>
<organism evidence="1 2">
    <name type="scientific">Morococcus cerebrosus</name>
    <dbReference type="NCBI Taxonomy" id="1056807"/>
    <lineage>
        <taxon>Bacteria</taxon>
        <taxon>Pseudomonadati</taxon>
        <taxon>Pseudomonadota</taxon>
        <taxon>Betaproteobacteria</taxon>
        <taxon>Neisseriales</taxon>
        <taxon>Neisseriaceae</taxon>
        <taxon>Morococcus</taxon>
    </lineage>
</organism>
<dbReference type="PATRIC" id="fig|1056807.3.peg.2486"/>
<evidence type="ECO:0000313" key="2">
    <source>
        <dbReference type="Proteomes" id="UP000031390"/>
    </source>
</evidence>
<protein>
    <submittedName>
        <fullName evidence="1">Uncharacterized protein</fullName>
    </submittedName>
</protein>
<accession>A0A0C1GH15</accession>